<dbReference type="EMBL" id="CP036265">
    <property type="protein sequence ID" value="QDT16913.1"/>
    <property type="molecule type" value="Genomic_DNA"/>
</dbReference>
<dbReference type="InterPro" id="IPR037171">
    <property type="entry name" value="NagB/RpiA_transferase-like"/>
</dbReference>
<proteinExistence type="predicted"/>
<dbReference type="PANTHER" id="PTHR11280:SF6">
    <property type="entry name" value="GLUCOSAMINE-6-PHOSPHATE ISOMERASE NAGB"/>
    <property type="match status" value="1"/>
</dbReference>
<dbReference type="EC" id="3.5.99.6" evidence="2"/>
<dbReference type="KEGG" id="acaf:CA12_30220"/>
<organism evidence="2 3">
    <name type="scientific">Alienimonas californiensis</name>
    <dbReference type="NCBI Taxonomy" id="2527989"/>
    <lineage>
        <taxon>Bacteria</taxon>
        <taxon>Pseudomonadati</taxon>
        <taxon>Planctomycetota</taxon>
        <taxon>Planctomycetia</taxon>
        <taxon>Planctomycetales</taxon>
        <taxon>Planctomycetaceae</taxon>
        <taxon>Alienimonas</taxon>
    </lineage>
</organism>
<name>A0A517PC09_9PLAN</name>
<gene>
    <name evidence="2" type="primary">nagB_1</name>
    <name evidence="2" type="ORF">CA12_30220</name>
</gene>
<dbReference type="GO" id="GO:0019262">
    <property type="term" value="P:N-acetylneuraminate catabolic process"/>
    <property type="evidence" value="ECO:0007669"/>
    <property type="project" value="TreeGrafter"/>
</dbReference>
<dbReference type="CDD" id="cd01399">
    <property type="entry name" value="GlcN6P_deaminase"/>
    <property type="match status" value="1"/>
</dbReference>
<dbReference type="GO" id="GO:0006046">
    <property type="term" value="P:N-acetylglucosamine catabolic process"/>
    <property type="evidence" value="ECO:0007669"/>
    <property type="project" value="TreeGrafter"/>
</dbReference>
<feature type="domain" description="Glucosamine/galactosamine-6-phosphate isomerase" evidence="1">
    <location>
        <begin position="8"/>
        <end position="230"/>
    </location>
</feature>
<accession>A0A517PC09</accession>
<dbReference type="SUPFAM" id="SSF100950">
    <property type="entry name" value="NagB/RpiA/CoA transferase-like"/>
    <property type="match status" value="1"/>
</dbReference>
<dbReference type="PANTHER" id="PTHR11280">
    <property type="entry name" value="GLUCOSAMINE-6-PHOSPHATE ISOMERASE"/>
    <property type="match status" value="1"/>
</dbReference>
<evidence type="ECO:0000313" key="2">
    <source>
        <dbReference type="EMBL" id="QDT16913.1"/>
    </source>
</evidence>
<dbReference type="Gene3D" id="3.40.50.1360">
    <property type="match status" value="1"/>
</dbReference>
<dbReference type="OrthoDB" id="9791139at2"/>
<dbReference type="Proteomes" id="UP000318741">
    <property type="component" value="Chromosome"/>
</dbReference>
<dbReference type="AlphaFoldDB" id="A0A517PC09"/>
<reference evidence="2 3" key="1">
    <citation type="submission" date="2019-02" db="EMBL/GenBank/DDBJ databases">
        <title>Deep-cultivation of Planctomycetes and their phenomic and genomic characterization uncovers novel biology.</title>
        <authorList>
            <person name="Wiegand S."/>
            <person name="Jogler M."/>
            <person name="Boedeker C."/>
            <person name="Pinto D."/>
            <person name="Vollmers J."/>
            <person name="Rivas-Marin E."/>
            <person name="Kohn T."/>
            <person name="Peeters S.H."/>
            <person name="Heuer A."/>
            <person name="Rast P."/>
            <person name="Oberbeckmann S."/>
            <person name="Bunk B."/>
            <person name="Jeske O."/>
            <person name="Meyerdierks A."/>
            <person name="Storesund J.E."/>
            <person name="Kallscheuer N."/>
            <person name="Luecker S."/>
            <person name="Lage O.M."/>
            <person name="Pohl T."/>
            <person name="Merkel B.J."/>
            <person name="Hornburger P."/>
            <person name="Mueller R.-W."/>
            <person name="Bruemmer F."/>
            <person name="Labrenz M."/>
            <person name="Spormann A.M."/>
            <person name="Op den Camp H."/>
            <person name="Overmann J."/>
            <person name="Amann R."/>
            <person name="Jetten M.S.M."/>
            <person name="Mascher T."/>
            <person name="Medema M.H."/>
            <person name="Devos D.P."/>
            <person name="Kaster A.-K."/>
            <person name="Ovreas L."/>
            <person name="Rohde M."/>
            <person name="Galperin M.Y."/>
            <person name="Jogler C."/>
        </authorList>
    </citation>
    <scope>NUCLEOTIDE SEQUENCE [LARGE SCALE GENOMIC DNA]</scope>
    <source>
        <strain evidence="2 3">CA12</strain>
    </source>
</reference>
<dbReference type="GO" id="GO:0006043">
    <property type="term" value="P:glucosamine catabolic process"/>
    <property type="evidence" value="ECO:0007669"/>
    <property type="project" value="TreeGrafter"/>
</dbReference>
<dbReference type="RefSeq" id="WP_145359831.1">
    <property type="nucleotide sequence ID" value="NZ_CP036265.1"/>
</dbReference>
<dbReference type="InterPro" id="IPR004547">
    <property type="entry name" value="Glucosamine6P_isomerase"/>
</dbReference>
<dbReference type="InterPro" id="IPR006148">
    <property type="entry name" value="Glc/Gal-6P_isomerase"/>
</dbReference>
<protein>
    <submittedName>
        <fullName evidence="2">Glucosamine-6-phosphate deaminase</fullName>
        <ecNumber evidence="2">3.5.99.6</ecNumber>
    </submittedName>
</protein>
<dbReference type="GO" id="GO:0004342">
    <property type="term" value="F:glucosamine-6-phosphate deaminase activity"/>
    <property type="evidence" value="ECO:0007669"/>
    <property type="project" value="UniProtKB-EC"/>
</dbReference>
<evidence type="ECO:0000259" key="1">
    <source>
        <dbReference type="Pfam" id="PF01182"/>
    </source>
</evidence>
<dbReference type="GO" id="GO:0005975">
    <property type="term" value="P:carbohydrate metabolic process"/>
    <property type="evidence" value="ECO:0007669"/>
    <property type="project" value="InterPro"/>
</dbReference>
<evidence type="ECO:0000313" key="3">
    <source>
        <dbReference type="Proteomes" id="UP000318741"/>
    </source>
</evidence>
<dbReference type="GO" id="GO:0042802">
    <property type="term" value="F:identical protein binding"/>
    <property type="evidence" value="ECO:0007669"/>
    <property type="project" value="TreeGrafter"/>
</dbReference>
<keyword evidence="2" id="KW-0378">Hydrolase</keyword>
<dbReference type="Pfam" id="PF01182">
    <property type="entry name" value="Glucosamine_iso"/>
    <property type="match status" value="1"/>
</dbReference>
<keyword evidence="3" id="KW-1185">Reference proteome</keyword>
<dbReference type="GO" id="GO:0005737">
    <property type="term" value="C:cytoplasm"/>
    <property type="evidence" value="ECO:0007669"/>
    <property type="project" value="TreeGrafter"/>
</dbReference>
<sequence length="246" mass="26675">MQIEIHSDAAAMGRAAAARGADVLRRAIAENGSAALIVATGASQFEVLAALVKEPDIDWSKVVGFHLDEYLGLPLDHPASFRGYLRERFVSKVPLKAFHELNGEAADPDAELRRVGDLLTAQPIDVAFVGIGENGHLAFNDPPADFETRDPYLVVDLDEACRRQQHGEGWFDSLEAVPKQALSMSVRQILQSRMIVCSVPDERKADAVRASVEGPVTPEVPASILQQHADCTLMLDEAAASKLSNR</sequence>